<feature type="domain" description="Bacterial Ig-like" evidence="2">
    <location>
        <begin position="506"/>
        <end position="589"/>
    </location>
</feature>
<dbReference type="InterPro" id="IPR032109">
    <property type="entry name" value="Big_3_5"/>
</dbReference>
<dbReference type="Proteomes" id="UP000774283">
    <property type="component" value="Unassembled WGS sequence"/>
</dbReference>
<organism evidence="3 4">
    <name type="scientific">Sanguibacter hominis ATCC BAA-789</name>
    <dbReference type="NCBI Taxonomy" id="1312740"/>
    <lineage>
        <taxon>Bacteria</taxon>
        <taxon>Bacillati</taxon>
        <taxon>Actinomycetota</taxon>
        <taxon>Actinomycetes</taxon>
        <taxon>Micrococcales</taxon>
        <taxon>Sanguibacteraceae</taxon>
        <taxon>Sanguibacter</taxon>
    </lineage>
</organism>
<keyword evidence="4" id="KW-1185">Reference proteome</keyword>
<feature type="signal peptide" evidence="1">
    <location>
        <begin position="1"/>
        <end position="26"/>
    </location>
</feature>
<comment type="caution">
    <text evidence="3">The sequence shown here is derived from an EMBL/GenBank/DDBJ whole genome shotgun (WGS) entry which is preliminary data.</text>
</comment>
<evidence type="ECO:0000313" key="3">
    <source>
        <dbReference type="EMBL" id="NKX93026.1"/>
    </source>
</evidence>
<dbReference type="AlphaFoldDB" id="A0A9X5FAT9"/>
<dbReference type="EMBL" id="JAAXOW010000002">
    <property type="protein sequence ID" value="NKX93026.1"/>
    <property type="molecule type" value="Genomic_DNA"/>
</dbReference>
<dbReference type="RefSeq" id="WP_168447116.1">
    <property type="nucleotide sequence ID" value="NZ_JAAXOW010000002.1"/>
</dbReference>
<dbReference type="Gene3D" id="2.60.40.10">
    <property type="entry name" value="Immunoglobulins"/>
    <property type="match status" value="1"/>
</dbReference>
<dbReference type="InterPro" id="IPR013783">
    <property type="entry name" value="Ig-like_fold"/>
</dbReference>
<evidence type="ECO:0000259" key="2">
    <source>
        <dbReference type="Pfam" id="PF16640"/>
    </source>
</evidence>
<dbReference type="Pfam" id="PF16640">
    <property type="entry name" value="Big_3_5"/>
    <property type="match status" value="1"/>
</dbReference>
<name>A0A9X5FAT9_9MICO</name>
<reference evidence="3 4" key="1">
    <citation type="submission" date="2020-04" db="EMBL/GenBank/DDBJ databases">
        <title>MicrobeNet Type strains.</title>
        <authorList>
            <person name="Nicholson A.C."/>
        </authorList>
    </citation>
    <scope>NUCLEOTIDE SEQUENCE [LARGE SCALE GENOMIC DNA]</scope>
    <source>
        <strain evidence="3 4">ATCC BAA-789</strain>
    </source>
</reference>
<dbReference type="Pfam" id="PF13582">
    <property type="entry name" value="Reprolysin_3"/>
    <property type="match status" value="1"/>
</dbReference>
<dbReference type="InterPro" id="IPR024079">
    <property type="entry name" value="MetalloPept_cat_dom_sf"/>
</dbReference>
<feature type="chain" id="PRO_5040942445" description="Bacterial Ig-like domain-containing protein" evidence="1">
    <location>
        <begin position="27"/>
        <end position="690"/>
    </location>
</feature>
<dbReference type="SUPFAM" id="SSF55486">
    <property type="entry name" value="Metalloproteases ('zincins'), catalytic domain"/>
    <property type="match status" value="1"/>
</dbReference>
<keyword evidence="1" id="KW-0732">Signal</keyword>
<proteinExistence type="predicted"/>
<accession>A0A9X5FAT9</accession>
<gene>
    <name evidence="3" type="ORF">HF995_07015</name>
</gene>
<protein>
    <recommendedName>
        <fullName evidence="2">Bacterial Ig-like domain-containing protein</fullName>
    </recommendedName>
</protein>
<dbReference type="GO" id="GO:0005975">
    <property type="term" value="P:carbohydrate metabolic process"/>
    <property type="evidence" value="ECO:0007669"/>
    <property type="project" value="UniProtKB-ARBA"/>
</dbReference>
<sequence>MIRTRGIAAACVMALAAVTLPATASAAEVDASASSLAREVRATIEGELLVAVAHGPGVEKTLVSVRTDEGATVPIDADTAPESLAQAASGAEVAVTVVVPQDVRAELRADGLSDAALAGGAAADLVADALAEVETPVVAATATVVDEETPTELAGSTLAGGAVAAAAAAKTHDAYVAIIDDATAAGDYTEAQARASIAAGAGYWKRETGGVVNGIAVKKVVTHKTTDVCTTIASNGSYGVEQVWSQIWDTYFPTQAFTSANASHLVVFVPRGCFDEGLIGWTGMARINTGLASGGQVMLAMGDDHTVAHELGHNFGLGHSDILRDGKEESYLGVHSVQGIAMFRDMAYTTTYATPSLDVAYEWFFDTAPAGAITTGSATGATTLSPVTAASGTKGLAFYDSAQRMYFVEYRDGAGTDTGTFYSELGSAGWQNIDASPGVRVYQLDQKFGRRVLTLGAWRGGSWHSTITAGESLTTRDGKLKITAEAVGGGTATVRVTGASASTTSLSVAKATHGKKTKVKIKVTGGVRPLGGVTLYDGSKKIGARSLALDGTATLYLPASTKAGKHGLKAVYSGSTALAGSSSTRTIKVAKAKVKAKIIKAKNLKAGKSARLTIQVTGTSSTKPQGKIAVKVGSKTVSKIVKLKKSKGRWIAVVTTKKLPKGKIKVVYAPAKAASKNLAKTTVTTSKRAR</sequence>
<evidence type="ECO:0000313" key="4">
    <source>
        <dbReference type="Proteomes" id="UP000774283"/>
    </source>
</evidence>
<dbReference type="Gene3D" id="3.40.390.10">
    <property type="entry name" value="Collagenase (Catalytic Domain)"/>
    <property type="match status" value="1"/>
</dbReference>
<dbReference type="GO" id="GO:0008237">
    <property type="term" value="F:metallopeptidase activity"/>
    <property type="evidence" value="ECO:0007669"/>
    <property type="project" value="InterPro"/>
</dbReference>
<evidence type="ECO:0000256" key="1">
    <source>
        <dbReference type="SAM" id="SignalP"/>
    </source>
</evidence>